<evidence type="ECO:0000313" key="3">
    <source>
        <dbReference type="EMBL" id="PKU79422.1"/>
    </source>
</evidence>
<keyword evidence="4" id="KW-1185">Reference proteome</keyword>
<dbReference type="Gene3D" id="3.40.50.150">
    <property type="entry name" value="Vaccinia Virus protein VP39"/>
    <property type="match status" value="1"/>
</dbReference>
<organism evidence="3 4">
    <name type="scientific">Dendrobium catenatum</name>
    <dbReference type="NCBI Taxonomy" id="906689"/>
    <lineage>
        <taxon>Eukaryota</taxon>
        <taxon>Viridiplantae</taxon>
        <taxon>Streptophyta</taxon>
        <taxon>Embryophyta</taxon>
        <taxon>Tracheophyta</taxon>
        <taxon>Spermatophyta</taxon>
        <taxon>Magnoliopsida</taxon>
        <taxon>Liliopsida</taxon>
        <taxon>Asparagales</taxon>
        <taxon>Orchidaceae</taxon>
        <taxon>Epidendroideae</taxon>
        <taxon>Malaxideae</taxon>
        <taxon>Dendrobiinae</taxon>
        <taxon>Dendrobium</taxon>
    </lineage>
</organism>
<dbReference type="EMBL" id="KZ502442">
    <property type="protein sequence ID" value="PKU79422.1"/>
    <property type="molecule type" value="Genomic_DNA"/>
</dbReference>
<dbReference type="AlphaFoldDB" id="A0A2I0WUT2"/>
<dbReference type="Proteomes" id="UP000233837">
    <property type="component" value="Unassembled WGS sequence"/>
</dbReference>
<dbReference type="GO" id="GO:0042054">
    <property type="term" value="F:histone methyltransferase activity"/>
    <property type="evidence" value="ECO:0007669"/>
    <property type="project" value="TreeGrafter"/>
</dbReference>
<dbReference type="Pfam" id="PF06325">
    <property type="entry name" value="PrmA"/>
    <property type="match status" value="1"/>
</dbReference>
<feature type="region of interest" description="Disordered" evidence="2">
    <location>
        <begin position="1"/>
        <end position="33"/>
    </location>
</feature>
<sequence length="141" mass="15672">MHSGFSGYLGNGYAPQGPEREPRYRRRGAGGRHGSFQILYDNISSYSSSSQARQSPTELASSTKWEELDDAYFQSYSQIGIHEEMIKDHVRTKTYRNAIMQHQNLISGKVVMDVGCGTGILSIFCALAGARRVISAIIIHQ</sequence>
<dbReference type="InterPro" id="IPR025799">
    <property type="entry name" value="Arg_MeTrfase"/>
</dbReference>
<protein>
    <submittedName>
        <fullName evidence="3">Uncharacterized protein</fullName>
    </submittedName>
</protein>
<dbReference type="GO" id="GO:0016274">
    <property type="term" value="F:protein-arginine N-methyltransferase activity"/>
    <property type="evidence" value="ECO:0007669"/>
    <property type="project" value="InterPro"/>
</dbReference>
<evidence type="ECO:0000313" key="4">
    <source>
        <dbReference type="Proteomes" id="UP000233837"/>
    </source>
</evidence>
<dbReference type="InterPro" id="IPR029063">
    <property type="entry name" value="SAM-dependent_MTases_sf"/>
</dbReference>
<reference evidence="3 4" key="2">
    <citation type="journal article" date="2017" name="Nature">
        <title>The Apostasia genome and the evolution of orchids.</title>
        <authorList>
            <person name="Zhang G.Q."/>
            <person name="Liu K.W."/>
            <person name="Li Z."/>
            <person name="Lohaus R."/>
            <person name="Hsiao Y.Y."/>
            <person name="Niu S.C."/>
            <person name="Wang J.Y."/>
            <person name="Lin Y.C."/>
            <person name="Xu Q."/>
            <person name="Chen L.J."/>
            <person name="Yoshida K."/>
            <person name="Fujiwara S."/>
            <person name="Wang Z.W."/>
            <person name="Zhang Y.Q."/>
            <person name="Mitsuda N."/>
            <person name="Wang M."/>
            <person name="Liu G.H."/>
            <person name="Pecoraro L."/>
            <person name="Huang H.X."/>
            <person name="Xiao X.J."/>
            <person name="Lin M."/>
            <person name="Wu X.Y."/>
            <person name="Wu W.L."/>
            <person name="Chen Y.Y."/>
            <person name="Chang S.B."/>
            <person name="Sakamoto S."/>
            <person name="Ohme-Takagi M."/>
            <person name="Yagi M."/>
            <person name="Zeng S.J."/>
            <person name="Shen C.Y."/>
            <person name="Yeh C.M."/>
            <person name="Luo Y.B."/>
            <person name="Tsai W.C."/>
            <person name="Van de Peer Y."/>
            <person name="Liu Z.J."/>
        </authorList>
    </citation>
    <scope>NUCLEOTIDE SEQUENCE [LARGE SCALE GENOMIC DNA]</scope>
    <source>
        <tissue evidence="3">The whole plant</tissue>
    </source>
</reference>
<dbReference type="STRING" id="906689.A0A2I0WUT2"/>
<evidence type="ECO:0000256" key="2">
    <source>
        <dbReference type="SAM" id="MobiDB-lite"/>
    </source>
</evidence>
<accession>A0A2I0WUT2</accession>
<dbReference type="PANTHER" id="PTHR11006:SF73">
    <property type="entry name" value="PROTEIN ARGININE N-METHYLTRANSFERASE 6"/>
    <property type="match status" value="1"/>
</dbReference>
<dbReference type="SUPFAM" id="SSF53335">
    <property type="entry name" value="S-adenosyl-L-methionine-dependent methyltransferases"/>
    <property type="match status" value="1"/>
</dbReference>
<keyword evidence="1" id="KW-0949">S-adenosyl-L-methionine</keyword>
<reference evidence="3 4" key="1">
    <citation type="journal article" date="2016" name="Sci. Rep.">
        <title>The Dendrobium catenatum Lindl. genome sequence provides insights into polysaccharide synthase, floral development and adaptive evolution.</title>
        <authorList>
            <person name="Zhang G.Q."/>
            <person name="Xu Q."/>
            <person name="Bian C."/>
            <person name="Tsai W.C."/>
            <person name="Yeh C.M."/>
            <person name="Liu K.W."/>
            <person name="Yoshida K."/>
            <person name="Zhang L.S."/>
            <person name="Chang S.B."/>
            <person name="Chen F."/>
            <person name="Shi Y."/>
            <person name="Su Y.Y."/>
            <person name="Zhang Y.Q."/>
            <person name="Chen L.J."/>
            <person name="Yin Y."/>
            <person name="Lin M."/>
            <person name="Huang H."/>
            <person name="Deng H."/>
            <person name="Wang Z.W."/>
            <person name="Zhu S.L."/>
            <person name="Zhao X."/>
            <person name="Deng C."/>
            <person name="Niu S.C."/>
            <person name="Huang J."/>
            <person name="Wang M."/>
            <person name="Liu G.H."/>
            <person name="Yang H.J."/>
            <person name="Xiao X.J."/>
            <person name="Hsiao Y.Y."/>
            <person name="Wu W.L."/>
            <person name="Chen Y.Y."/>
            <person name="Mitsuda N."/>
            <person name="Ohme-Takagi M."/>
            <person name="Luo Y.B."/>
            <person name="Van de Peer Y."/>
            <person name="Liu Z.J."/>
        </authorList>
    </citation>
    <scope>NUCLEOTIDE SEQUENCE [LARGE SCALE GENOMIC DNA]</scope>
    <source>
        <tissue evidence="3">The whole plant</tissue>
    </source>
</reference>
<name>A0A2I0WUT2_9ASPA</name>
<gene>
    <name evidence="3" type="primary">PRMT6.2</name>
    <name evidence="3" type="ORF">MA16_Dca000767</name>
</gene>
<dbReference type="PANTHER" id="PTHR11006">
    <property type="entry name" value="PROTEIN ARGININE N-METHYLTRANSFERASE"/>
    <property type="match status" value="1"/>
</dbReference>
<proteinExistence type="predicted"/>
<evidence type="ECO:0000256" key="1">
    <source>
        <dbReference type="ARBA" id="ARBA00022691"/>
    </source>
</evidence>